<sequence length="156" mass="17076">MALRSFSDGRARMDTCRMVALSNAMVASMVGLASQPGRGIRKKQQRCAIMQPYPFLRLFFGKTLSGTVLQEASNRRALFEGLAGAEASNLAMVTWAPSRAQAASTAAEMMEAEDGESASMEVEQDRSGQQLPMPLWPQQQPHCMVQQQPIPVAWSL</sequence>
<name>M7ZW52_TRIUA</name>
<evidence type="ECO:0000313" key="1">
    <source>
        <dbReference type="EMBL" id="EMS64327.1"/>
    </source>
</evidence>
<dbReference type="EMBL" id="KD057331">
    <property type="protein sequence ID" value="EMS64327.1"/>
    <property type="molecule type" value="Genomic_DNA"/>
</dbReference>
<reference evidence="1" key="1">
    <citation type="journal article" date="2013" name="Nature">
        <title>Draft genome of the wheat A-genome progenitor Triticum urartu.</title>
        <authorList>
            <person name="Ling H.Q."/>
            <person name="Zhao S."/>
            <person name="Liu D."/>
            <person name="Wang J."/>
            <person name="Sun H."/>
            <person name="Zhang C."/>
            <person name="Fan H."/>
            <person name="Li D."/>
            <person name="Dong L."/>
            <person name="Tao Y."/>
            <person name="Gao C."/>
            <person name="Wu H."/>
            <person name="Li Y."/>
            <person name="Cui Y."/>
            <person name="Guo X."/>
            <person name="Zheng S."/>
            <person name="Wang B."/>
            <person name="Yu K."/>
            <person name="Liang Q."/>
            <person name="Yang W."/>
            <person name="Lou X."/>
            <person name="Chen J."/>
            <person name="Feng M."/>
            <person name="Jian J."/>
            <person name="Zhang X."/>
            <person name="Luo G."/>
            <person name="Jiang Y."/>
            <person name="Liu J."/>
            <person name="Wang Z."/>
            <person name="Sha Y."/>
            <person name="Zhang B."/>
            <person name="Wu H."/>
            <person name="Tang D."/>
            <person name="Shen Q."/>
            <person name="Xue P."/>
            <person name="Zou S."/>
            <person name="Wang X."/>
            <person name="Liu X."/>
            <person name="Wang F."/>
            <person name="Yang Y."/>
            <person name="An X."/>
            <person name="Dong Z."/>
            <person name="Zhang K."/>
            <person name="Zhang X."/>
            <person name="Luo M.C."/>
            <person name="Dvorak J."/>
            <person name="Tong Y."/>
            <person name="Wang J."/>
            <person name="Yang H."/>
            <person name="Li Z."/>
            <person name="Wang D."/>
            <person name="Zhang A."/>
            <person name="Wang J."/>
        </authorList>
    </citation>
    <scope>NUCLEOTIDE SEQUENCE</scope>
</reference>
<accession>M7ZW52</accession>
<dbReference type="PANTHER" id="PTHR35510:SF3">
    <property type="entry name" value="OS09G0494500 PROTEIN"/>
    <property type="match status" value="1"/>
</dbReference>
<protein>
    <submittedName>
        <fullName evidence="1">Uncharacterized protein</fullName>
    </submittedName>
</protein>
<dbReference type="PANTHER" id="PTHR35510">
    <property type="entry name" value="DBH-LIKE MONOOXYGENASE"/>
    <property type="match status" value="1"/>
</dbReference>
<gene>
    <name evidence="1" type="ORF">TRIUR3_24569</name>
</gene>
<dbReference type="AlphaFoldDB" id="M7ZW52"/>
<organism evidence="1">
    <name type="scientific">Triticum urartu</name>
    <name type="common">Red wild einkorn</name>
    <name type="synonym">Crithodium urartu</name>
    <dbReference type="NCBI Taxonomy" id="4572"/>
    <lineage>
        <taxon>Eukaryota</taxon>
        <taxon>Viridiplantae</taxon>
        <taxon>Streptophyta</taxon>
        <taxon>Embryophyta</taxon>
        <taxon>Tracheophyta</taxon>
        <taxon>Spermatophyta</taxon>
        <taxon>Magnoliopsida</taxon>
        <taxon>Liliopsida</taxon>
        <taxon>Poales</taxon>
        <taxon>Poaceae</taxon>
        <taxon>BOP clade</taxon>
        <taxon>Pooideae</taxon>
        <taxon>Triticodae</taxon>
        <taxon>Triticeae</taxon>
        <taxon>Triticinae</taxon>
        <taxon>Triticum</taxon>
    </lineage>
</organism>
<proteinExistence type="predicted"/>